<evidence type="ECO:0000256" key="1">
    <source>
        <dbReference type="SAM" id="Phobius"/>
    </source>
</evidence>
<feature type="transmembrane region" description="Helical" evidence="1">
    <location>
        <begin position="201"/>
        <end position="222"/>
    </location>
</feature>
<proteinExistence type="predicted"/>
<protein>
    <submittedName>
        <fullName evidence="2">Uncharacterized protein</fullName>
    </submittedName>
</protein>
<dbReference type="PANTHER" id="PTHR31970">
    <property type="match status" value="1"/>
</dbReference>
<dbReference type="PANTHER" id="PTHR31970:SF9">
    <property type="entry name" value="MOLYBDATE TRANSPORTER 2"/>
    <property type="match status" value="1"/>
</dbReference>
<organism evidence="2">
    <name type="scientific">Ostreococcus sp. 'lucimarinus'</name>
    <dbReference type="NCBI Taxonomy" id="242159"/>
    <lineage>
        <taxon>Eukaryota</taxon>
        <taxon>Viridiplantae</taxon>
        <taxon>Chlorophyta</taxon>
        <taxon>Mamiellophyceae</taxon>
        <taxon>Mamiellales</taxon>
        <taxon>Bathycoccaceae</taxon>
        <taxon>Ostreococcus</taxon>
    </lineage>
</organism>
<keyword evidence="1" id="KW-0812">Transmembrane</keyword>
<keyword evidence="1" id="KW-0472">Membrane</keyword>
<dbReference type="Pfam" id="PF16983">
    <property type="entry name" value="MFS_MOT1"/>
    <property type="match status" value="2"/>
</dbReference>
<dbReference type="AlphaFoldDB" id="A0A6U0BUE6"/>
<dbReference type="EMBL" id="HBDX01005074">
    <property type="protein sequence ID" value="CAD8223644.1"/>
    <property type="molecule type" value="Transcribed_RNA"/>
</dbReference>
<reference evidence="2" key="1">
    <citation type="submission" date="2021-01" db="EMBL/GenBank/DDBJ databases">
        <authorList>
            <person name="Corre E."/>
            <person name="Pelletier E."/>
            <person name="Niang G."/>
            <person name="Scheremetjew M."/>
            <person name="Finn R."/>
            <person name="Kale V."/>
            <person name="Holt S."/>
            <person name="Cochrane G."/>
            <person name="Meng A."/>
            <person name="Brown T."/>
            <person name="Cohen L."/>
        </authorList>
    </citation>
    <scope>NUCLEOTIDE SEQUENCE</scope>
    <source>
        <strain evidence="2">Clade-A-BCC118000</strain>
    </source>
</reference>
<feature type="transmembrane region" description="Helical" evidence="1">
    <location>
        <begin position="429"/>
        <end position="458"/>
    </location>
</feature>
<dbReference type="EMBL" id="HBDX01005075">
    <property type="protein sequence ID" value="CAD8223645.1"/>
    <property type="molecule type" value="Transcribed_RNA"/>
</dbReference>
<evidence type="ECO:0000313" key="3">
    <source>
        <dbReference type="EMBL" id="CAD8223645.1"/>
    </source>
</evidence>
<feature type="transmembrane region" description="Helical" evidence="1">
    <location>
        <begin position="248"/>
        <end position="265"/>
    </location>
</feature>
<dbReference type="InterPro" id="IPR031563">
    <property type="entry name" value="MOT1/MOT2"/>
</dbReference>
<feature type="transmembrane region" description="Helical" evidence="1">
    <location>
        <begin position="371"/>
        <end position="393"/>
    </location>
</feature>
<feature type="transmembrane region" description="Helical" evidence="1">
    <location>
        <begin position="399"/>
        <end position="417"/>
    </location>
</feature>
<accession>A0A6U0BUE6</accession>
<keyword evidence="1" id="KW-1133">Transmembrane helix</keyword>
<sequence>MTSAGEYEIRIADDDDDARVVDAGAREKRGETTASELRATRGRVGGTAAVVGARAEKFWREFGWREASGALGDLGTFLPLLVGMSIECGVDAGTTIVFTGLYNVLTAFLYEIPMPVQPMKTIAAVALGESPLNVNEIMVAGLFVSSIVLVLGTTRLMDTFNKVTPLAVVQGMQVGLGLLLARKGFLLAVYTSSDASVVRGMFGTDGLLVTIVAMCAVMYVCSPEYPAIRDERGELEADGERRKRMRHYIPMALILVVVGITMAMTKDGALSGLKFGPATPKILSASWSEAKRGIVNAGVPQLPLTTLNSVISVCALSKELFPDFPASPSSVATSVGMMNIVGCWVGAMPSCHGAGGLAAQYAFGARGGGSIVFLGLCKLALGLLFGSSLTKLLEHFPKTILGVMLFSSSLELIGMGLKTKPGWHQHQKYLVMVTAAVTIATKSTAIGFAAGIGTHILMEVQRRLEVGPSAEGGQR</sequence>
<feature type="transmembrane region" description="Helical" evidence="1">
    <location>
        <begin position="337"/>
        <end position="359"/>
    </location>
</feature>
<name>A0A6U0BUE6_9CHLO</name>
<dbReference type="GO" id="GO:0015098">
    <property type="term" value="F:molybdate ion transmembrane transporter activity"/>
    <property type="evidence" value="ECO:0007669"/>
    <property type="project" value="InterPro"/>
</dbReference>
<feature type="transmembrane region" description="Helical" evidence="1">
    <location>
        <begin position="137"/>
        <end position="156"/>
    </location>
</feature>
<gene>
    <name evidence="2" type="ORF">OLUC0939_LOCUS4368</name>
    <name evidence="3" type="ORF">OLUC0939_LOCUS4369</name>
</gene>
<evidence type="ECO:0000313" key="2">
    <source>
        <dbReference type="EMBL" id="CAD8223644.1"/>
    </source>
</evidence>